<dbReference type="PANTHER" id="PTHR23150:SF19">
    <property type="entry name" value="FORMYLGLYCINE-GENERATING ENZYME"/>
    <property type="match status" value="1"/>
</dbReference>
<sequence length="277" mass="32115">MKNNFFYLALMPVLILSGCKKDASNELILINGGEFKNEYSYFFGKGIVVKDFFLSKYEITQKEWIEVMGYNPSQFSGDNLPVDMVSWYECIIYCNRRSELEGFTPYYIVDTLKIDLNNFSEFDDLKWSVRINESADGYRLPTEIEWDFAASGGIKSNNYIYSGSNNLDDVAWYWRNSGNQYLDGKWSWINIENNQSRTRPVGEKRPNELGLYDMSGNVREWCWDWYEDDELESGHRRVWRGGGWIGGEHACAISYRGMFEANGAGPDQGFRVARNAP</sequence>
<dbReference type="InterPro" id="IPR042095">
    <property type="entry name" value="SUMF_sf"/>
</dbReference>
<dbReference type="InterPro" id="IPR005532">
    <property type="entry name" value="SUMF_dom"/>
</dbReference>
<dbReference type="InterPro" id="IPR051043">
    <property type="entry name" value="Sulfatase_Mod_Factor_Kinase"/>
</dbReference>
<accession>A0A4R2GNN4</accession>
<gene>
    <name evidence="2" type="ORF">EV194_101321</name>
</gene>
<reference evidence="2 3" key="1">
    <citation type="submission" date="2019-03" db="EMBL/GenBank/DDBJ databases">
        <title>Genomic Encyclopedia of Type Strains, Phase IV (KMG-IV): sequencing the most valuable type-strain genomes for metagenomic binning, comparative biology and taxonomic classification.</title>
        <authorList>
            <person name="Goeker M."/>
        </authorList>
    </citation>
    <scope>NUCLEOTIDE SEQUENCE [LARGE SCALE GENOMIC DNA]</scope>
    <source>
        <strain evidence="2 3">DSM 24179</strain>
    </source>
</reference>
<dbReference type="Proteomes" id="UP000295221">
    <property type="component" value="Unassembled WGS sequence"/>
</dbReference>
<evidence type="ECO:0000259" key="1">
    <source>
        <dbReference type="Pfam" id="PF03781"/>
    </source>
</evidence>
<evidence type="ECO:0000313" key="2">
    <source>
        <dbReference type="EMBL" id="TCO10690.1"/>
    </source>
</evidence>
<dbReference type="PANTHER" id="PTHR23150">
    <property type="entry name" value="SULFATASE MODIFYING FACTOR 1, 2"/>
    <property type="match status" value="1"/>
</dbReference>
<dbReference type="Pfam" id="PF03781">
    <property type="entry name" value="FGE-sulfatase"/>
    <property type="match status" value="1"/>
</dbReference>
<comment type="caution">
    <text evidence="2">The sequence shown here is derived from an EMBL/GenBank/DDBJ whole genome shotgun (WGS) entry which is preliminary data.</text>
</comment>
<protein>
    <submittedName>
        <fullName evidence="2">Formylglycine-generating enzyme required for sulfatase activity</fullName>
    </submittedName>
</protein>
<organism evidence="2 3">
    <name type="scientific">Natronoflexus pectinivorans</name>
    <dbReference type="NCBI Taxonomy" id="682526"/>
    <lineage>
        <taxon>Bacteria</taxon>
        <taxon>Pseudomonadati</taxon>
        <taxon>Bacteroidota</taxon>
        <taxon>Bacteroidia</taxon>
        <taxon>Marinilabiliales</taxon>
        <taxon>Marinilabiliaceae</taxon>
        <taxon>Natronoflexus</taxon>
    </lineage>
</organism>
<proteinExistence type="predicted"/>
<dbReference type="OrthoDB" id="9768004at2"/>
<name>A0A4R2GNN4_9BACT</name>
<dbReference type="PROSITE" id="PS51257">
    <property type="entry name" value="PROKAR_LIPOPROTEIN"/>
    <property type="match status" value="1"/>
</dbReference>
<keyword evidence="3" id="KW-1185">Reference proteome</keyword>
<dbReference type="InterPro" id="IPR016187">
    <property type="entry name" value="CTDL_fold"/>
</dbReference>
<evidence type="ECO:0000313" key="3">
    <source>
        <dbReference type="Proteomes" id="UP000295221"/>
    </source>
</evidence>
<dbReference type="SUPFAM" id="SSF56436">
    <property type="entry name" value="C-type lectin-like"/>
    <property type="match status" value="1"/>
</dbReference>
<dbReference type="AlphaFoldDB" id="A0A4R2GNN4"/>
<feature type="domain" description="Sulfatase-modifying factor enzyme-like" evidence="1">
    <location>
        <begin position="26"/>
        <end position="274"/>
    </location>
</feature>
<dbReference type="GO" id="GO:0120147">
    <property type="term" value="F:formylglycine-generating oxidase activity"/>
    <property type="evidence" value="ECO:0007669"/>
    <property type="project" value="TreeGrafter"/>
</dbReference>
<dbReference type="RefSeq" id="WP_132431379.1">
    <property type="nucleotide sequence ID" value="NZ_SLWK01000001.1"/>
</dbReference>
<dbReference type="EMBL" id="SLWK01000001">
    <property type="protein sequence ID" value="TCO10690.1"/>
    <property type="molecule type" value="Genomic_DNA"/>
</dbReference>
<dbReference type="Gene3D" id="3.90.1580.10">
    <property type="entry name" value="paralog of FGE (formylglycine-generating enzyme)"/>
    <property type="match status" value="1"/>
</dbReference>